<sequence>MGVFVSYSSRDKEAVTRLTQDLRDADEQVWLDQRLAGGDAWWHAILEQIRGCDVFIFALSQNSIQSKPCQAELHYAQNLGLPILPVQVGPVDSMQLNPLATVQTVDYRTSTSTAGMRLLSALHRARAQRQPPPSPLPAEPPVPFEYLIRLYTAIAGTDQLSPRDQAALVTQLQFGLREDGEHDAARKDIVMLLTKLRDREDVTYRTRTDVDTILANIDTQAPLGPALQPPGVTATNTRPASTGSTATLDAPPTEPQGMGISDPREPRGKTPPKSDTFIGTETETPQQQGVSKRLWSSQLASGLLGVTVGFVVVTWSWSGMTLTPFVFCIFLYLLTTGMAQLFVASATRISAARFMLFASGAASLILGLVVLYLKSTGINYRYLFVALAVGLIVRGGAQERAAVTDHNRLGRGWHILLGILGLIAGISLPLLCYWEWSFYALIPAAGLWFVVIGLCEVVSSLRIKAAADVMRN</sequence>
<dbReference type="SUPFAM" id="SSF52200">
    <property type="entry name" value="Toll/Interleukin receptor TIR domain"/>
    <property type="match status" value="1"/>
</dbReference>
<evidence type="ECO:0000313" key="5">
    <source>
        <dbReference type="Proteomes" id="UP000467105"/>
    </source>
</evidence>
<protein>
    <recommendedName>
        <fullName evidence="3">TIR domain-containing protein</fullName>
    </recommendedName>
</protein>
<feature type="compositionally biased region" description="Polar residues" evidence="1">
    <location>
        <begin position="233"/>
        <end position="247"/>
    </location>
</feature>
<dbReference type="EMBL" id="AP022614">
    <property type="protein sequence ID" value="BBZ43972.1"/>
    <property type="molecule type" value="Genomic_DNA"/>
</dbReference>
<evidence type="ECO:0000256" key="2">
    <source>
        <dbReference type="SAM" id="Phobius"/>
    </source>
</evidence>
<dbReference type="PROSITE" id="PS50104">
    <property type="entry name" value="TIR"/>
    <property type="match status" value="1"/>
</dbReference>
<reference evidence="4 5" key="1">
    <citation type="journal article" date="2019" name="Emerg. Microbes Infect.">
        <title>Comprehensive subspecies identification of 175 nontuberculous mycobacteria species based on 7547 genomic profiles.</title>
        <authorList>
            <person name="Matsumoto Y."/>
            <person name="Kinjo T."/>
            <person name="Motooka D."/>
            <person name="Nabeya D."/>
            <person name="Jung N."/>
            <person name="Uechi K."/>
            <person name="Horii T."/>
            <person name="Iida T."/>
            <person name="Fujita J."/>
            <person name="Nakamura S."/>
        </authorList>
    </citation>
    <scope>NUCLEOTIDE SEQUENCE [LARGE SCALE GENOMIC DNA]</scope>
    <source>
        <strain evidence="4 5">JCM 14742</strain>
    </source>
</reference>
<evidence type="ECO:0000313" key="4">
    <source>
        <dbReference type="EMBL" id="BBZ43972.1"/>
    </source>
</evidence>
<keyword evidence="2" id="KW-1133">Transmembrane helix</keyword>
<feature type="domain" description="TIR" evidence="3">
    <location>
        <begin position="1"/>
        <end position="123"/>
    </location>
</feature>
<feature type="region of interest" description="Disordered" evidence="1">
    <location>
        <begin position="221"/>
        <end position="283"/>
    </location>
</feature>
<feature type="transmembrane region" description="Helical" evidence="2">
    <location>
        <begin position="354"/>
        <end position="373"/>
    </location>
</feature>
<proteinExistence type="predicted"/>
<evidence type="ECO:0000259" key="3">
    <source>
        <dbReference type="PROSITE" id="PS50104"/>
    </source>
</evidence>
<name>A0A7I7YS11_9MYCO</name>
<dbReference type="Gene3D" id="3.40.50.10140">
    <property type="entry name" value="Toll/interleukin-1 receptor homology (TIR) domain"/>
    <property type="match status" value="1"/>
</dbReference>
<keyword evidence="2" id="KW-0812">Transmembrane</keyword>
<gene>
    <name evidence="4" type="ORF">MPRM_12530</name>
</gene>
<organism evidence="4 5">
    <name type="scientific">Mycobacterium parmense</name>
    <dbReference type="NCBI Taxonomy" id="185642"/>
    <lineage>
        <taxon>Bacteria</taxon>
        <taxon>Bacillati</taxon>
        <taxon>Actinomycetota</taxon>
        <taxon>Actinomycetes</taxon>
        <taxon>Mycobacteriales</taxon>
        <taxon>Mycobacteriaceae</taxon>
        <taxon>Mycobacterium</taxon>
        <taxon>Mycobacterium simiae complex</taxon>
    </lineage>
</organism>
<dbReference type="Proteomes" id="UP000467105">
    <property type="component" value="Chromosome"/>
</dbReference>
<dbReference type="InterPro" id="IPR000157">
    <property type="entry name" value="TIR_dom"/>
</dbReference>
<evidence type="ECO:0000256" key="1">
    <source>
        <dbReference type="SAM" id="MobiDB-lite"/>
    </source>
</evidence>
<dbReference type="InterPro" id="IPR035897">
    <property type="entry name" value="Toll_tir_struct_dom_sf"/>
</dbReference>
<keyword evidence="2" id="KW-0472">Membrane</keyword>
<dbReference type="RefSeq" id="WP_161494246.1">
    <property type="nucleotide sequence ID" value="NZ_AP022614.1"/>
</dbReference>
<feature type="transmembrane region" description="Helical" evidence="2">
    <location>
        <begin position="324"/>
        <end position="342"/>
    </location>
</feature>
<accession>A0A7I7YS11</accession>
<feature type="transmembrane region" description="Helical" evidence="2">
    <location>
        <begin position="379"/>
        <end position="397"/>
    </location>
</feature>
<dbReference type="SMART" id="SM00255">
    <property type="entry name" value="TIR"/>
    <property type="match status" value="1"/>
</dbReference>
<dbReference type="AlphaFoldDB" id="A0A7I7YS11"/>
<dbReference type="Pfam" id="PF13676">
    <property type="entry name" value="TIR_2"/>
    <property type="match status" value="1"/>
</dbReference>
<feature type="transmembrane region" description="Helical" evidence="2">
    <location>
        <begin position="436"/>
        <end position="455"/>
    </location>
</feature>
<dbReference type="GO" id="GO:0007165">
    <property type="term" value="P:signal transduction"/>
    <property type="evidence" value="ECO:0007669"/>
    <property type="project" value="InterPro"/>
</dbReference>
<dbReference type="PANTHER" id="PTHR47508:SF1">
    <property type="entry name" value="NON-SPECIFIC SERINE_THREONINE PROTEIN KINASE"/>
    <property type="match status" value="1"/>
</dbReference>
<dbReference type="PANTHER" id="PTHR47508">
    <property type="entry name" value="SAM DOMAIN-CONTAINING PROTEIN-RELATED"/>
    <property type="match status" value="1"/>
</dbReference>
<keyword evidence="5" id="KW-1185">Reference proteome</keyword>
<feature type="transmembrane region" description="Helical" evidence="2">
    <location>
        <begin position="299"/>
        <end position="318"/>
    </location>
</feature>
<dbReference type="OrthoDB" id="4737208at2"/>
<feature type="transmembrane region" description="Helical" evidence="2">
    <location>
        <begin position="409"/>
        <end position="430"/>
    </location>
</feature>